<organism evidence="2 3">
    <name type="scientific">Streptomyces filipinensis</name>
    <dbReference type="NCBI Taxonomy" id="66887"/>
    <lineage>
        <taxon>Bacteria</taxon>
        <taxon>Bacillati</taxon>
        <taxon>Actinomycetota</taxon>
        <taxon>Actinomycetes</taxon>
        <taxon>Kitasatosporales</taxon>
        <taxon>Streptomycetaceae</taxon>
        <taxon>Streptomyces</taxon>
    </lineage>
</organism>
<keyword evidence="3" id="KW-1185">Reference proteome</keyword>
<dbReference type="Proteomes" id="UP000618795">
    <property type="component" value="Unassembled WGS sequence"/>
</dbReference>
<evidence type="ECO:0000313" key="3">
    <source>
        <dbReference type="Proteomes" id="UP000618795"/>
    </source>
</evidence>
<comment type="caution">
    <text evidence="2">The sequence shown here is derived from an EMBL/GenBank/DDBJ whole genome shotgun (WGS) entry which is preliminary data.</text>
</comment>
<gene>
    <name evidence="2" type="ORF">GCM10010260_59410</name>
</gene>
<sequence>MSTGRAIDAIACQYRTGTSRIELPDHFGSWKRAHNRLRRWTLDGTWEKVFIWPWTDCLRLAGRDP</sequence>
<dbReference type="EMBL" id="BMTD01000015">
    <property type="protein sequence ID" value="GGV12723.1"/>
    <property type="molecule type" value="Genomic_DNA"/>
</dbReference>
<name>A0A918IFZ8_9ACTN</name>
<dbReference type="InterPro" id="IPR025161">
    <property type="entry name" value="IS402-like_dom"/>
</dbReference>
<dbReference type="Pfam" id="PF13340">
    <property type="entry name" value="DUF4096"/>
    <property type="match status" value="1"/>
</dbReference>
<dbReference type="RefSeq" id="WP_191876554.1">
    <property type="nucleotide sequence ID" value="NZ_BMTD01000015.1"/>
</dbReference>
<protein>
    <recommendedName>
        <fullName evidence="1">Insertion element IS402-like domain-containing protein</fullName>
    </recommendedName>
</protein>
<feature type="domain" description="Insertion element IS402-like" evidence="1">
    <location>
        <begin position="5"/>
        <end position="50"/>
    </location>
</feature>
<accession>A0A918IFZ8</accession>
<reference evidence="2" key="2">
    <citation type="submission" date="2020-09" db="EMBL/GenBank/DDBJ databases">
        <authorList>
            <person name="Sun Q."/>
            <person name="Ohkuma M."/>
        </authorList>
    </citation>
    <scope>NUCLEOTIDE SEQUENCE</scope>
    <source>
        <strain evidence="2">JCM 4369</strain>
    </source>
</reference>
<evidence type="ECO:0000313" key="2">
    <source>
        <dbReference type="EMBL" id="GGV12723.1"/>
    </source>
</evidence>
<dbReference type="AlphaFoldDB" id="A0A918IFZ8"/>
<reference evidence="2" key="1">
    <citation type="journal article" date="2014" name="Int. J. Syst. Evol. Microbiol.">
        <title>Complete genome sequence of Corynebacterium casei LMG S-19264T (=DSM 44701T), isolated from a smear-ripened cheese.</title>
        <authorList>
            <consortium name="US DOE Joint Genome Institute (JGI-PGF)"/>
            <person name="Walter F."/>
            <person name="Albersmeier A."/>
            <person name="Kalinowski J."/>
            <person name="Ruckert C."/>
        </authorList>
    </citation>
    <scope>NUCLEOTIDE SEQUENCE</scope>
    <source>
        <strain evidence="2">JCM 4369</strain>
    </source>
</reference>
<proteinExistence type="predicted"/>
<evidence type="ECO:0000259" key="1">
    <source>
        <dbReference type="Pfam" id="PF13340"/>
    </source>
</evidence>